<organism evidence="2 3">
    <name type="scientific">Pseudovibrio japonicus</name>
    <dbReference type="NCBI Taxonomy" id="366534"/>
    <lineage>
        <taxon>Bacteria</taxon>
        <taxon>Pseudomonadati</taxon>
        <taxon>Pseudomonadota</taxon>
        <taxon>Alphaproteobacteria</taxon>
        <taxon>Hyphomicrobiales</taxon>
        <taxon>Stappiaceae</taxon>
        <taxon>Pseudovibrio</taxon>
    </lineage>
</organism>
<keyword evidence="3" id="KW-1185">Reference proteome</keyword>
<proteinExistence type="predicted"/>
<reference evidence="3" key="1">
    <citation type="journal article" date="2019" name="Int. J. Syst. Evol. Microbiol.">
        <title>The Global Catalogue of Microorganisms (GCM) 10K type strain sequencing project: providing services to taxonomists for standard genome sequencing and annotation.</title>
        <authorList>
            <consortium name="The Broad Institute Genomics Platform"/>
            <consortium name="The Broad Institute Genome Sequencing Center for Infectious Disease"/>
            <person name="Wu L."/>
            <person name="Ma J."/>
        </authorList>
    </citation>
    <scope>NUCLEOTIDE SEQUENCE [LARGE SCALE GENOMIC DNA]</scope>
    <source>
        <strain evidence="3">KCTC 12861</strain>
    </source>
</reference>
<dbReference type="PANTHER" id="PTHR43190:SF3">
    <property type="entry name" value="N-ACETYL-D-GLUCOSAMINE KINASE"/>
    <property type="match status" value="1"/>
</dbReference>
<dbReference type="RefSeq" id="WP_189436574.1">
    <property type="nucleotide sequence ID" value="NZ_BMXE01000003.1"/>
</dbReference>
<dbReference type="InterPro" id="IPR052519">
    <property type="entry name" value="Euk-type_GlcNAc_Kinase"/>
</dbReference>
<feature type="domain" description="ATPase BadF/BadG/BcrA/BcrD type" evidence="1">
    <location>
        <begin position="5"/>
        <end position="253"/>
    </location>
</feature>
<dbReference type="PANTHER" id="PTHR43190">
    <property type="entry name" value="N-ACETYL-D-GLUCOSAMINE KINASE"/>
    <property type="match status" value="1"/>
</dbReference>
<evidence type="ECO:0000313" key="3">
    <source>
        <dbReference type="Proteomes" id="UP000637980"/>
    </source>
</evidence>
<keyword evidence="2" id="KW-0418">Kinase</keyword>
<sequence length="289" mass="30216">MDYILGVDGGGTTCRAAIATADGRLLGRGTAGPANIYSDPAQSVKSISFAANEACKDAGLTEEALQQTVAVLGLAGANAHHDPEGLAQTLPFASAQIVTDTVIALEGAHGAGDGVIGIVGTGSNFMARKGGQHYYLGGWGFHCGDQGSGAKMGERALEEALLAHDGLRRLCPLTEHILRQFDDDPRKLSEFARSAKPKDFAEFMPIILIYAQQQSSLALDIVEEGTTYVASALRLLSDDGKLPIALLGGLSQAYDAFLPPDLKQFIVPAKSDALHGALAMAERQNASNP</sequence>
<evidence type="ECO:0000259" key="1">
    <source>
        <dbReference type="Pfam" id="PF01869"/>
    </source>
</evidence>
<dbReference type="Gene3D" id="3.30.420.40">
    <property type="match status" value="2"/>
</dbReference>
<name>A0ABQ3ED03_9HYPH</name>
<dbReference type="CDD" id="cd24082">
    <property type="entry name" value="ASKHA_NBD_GspK-like"/>
    <property type="match status" value="1"/>
</dbReference>
<dbReference type="SUPFAM" id="SSF53067">
    <property type="entry name" value="Actin-like ATPase domain"/>
    <property type="match status" value="2"/>
</dbReference>
<gene>
    <name evidence="2" type="ORF">GCM10007094_19360</name>
</gene>
<dbReference type="InterPro" id="IPR002731">
    <property type="entry name" value="ATPase_BadF"/>
</dbReference>
<accession>A0ABQ3ED03</accession>
<keyword evidence="2" id="KW-0808">Transferase</keyword>
<comment type="caution">
    <text evidence="2">The sequence shown here is derived from an EMBL/GenBank/DDBJ whole genome shotgun (WGS) entry which is preliminary data.</text>
</comment>
<dbReference type="Pfam" id="PF01869">
    <property type="entry name" value="BcrAD_BadFG"/>
    <property type="match status" value="1"/>
</dbReference>
<evidence type="ECO:0000313" key="2">
    <source>
        <dbReference type="EMBL" id="GHB31041.1"/>
    </source>
</evidence>
<protein>
    <submittedName>
        <fullName evidence="2">N-acetylglucosamine kinase</fullName>
    </submittedName>
</protein>
<dbReference type="EMBL" id="BMXE01000003">
    <property type="protein sequence ID" value="GHB31041.1"/>
    <property type="molecule type" value="Genomic_DNA"/>
</dbReference>
<dbReference type="GO" id="GO:0016301">
    <property type="term" value="F:kinase activity"/>
    <property type="evidence" value="ECO:0007669"/>
    <property type="project" value="UniProtKB-KW"/>
</dbReference>
<dbReference type="Proteomes" id="UP000637980">
    <property type="component" value="Unassembled WGS sequence"/>
</dbReference>
<dbReference type="InterPro" id="IPR043129">
    <property type="entry name" value="ATPase_NBD"/>
</dbReference>